<dbReference type="PROSITE" id="PS51155">
    <property type="entry name" value="CHIT_BIND_RR_2"/>
    <property type="match status" value="2"/>
</dbReference>
<keyword evidence="5" id="KW-1185">Reference proteome</keyword>
<dbReference type="PANTHER" id="PTHR10380:SF173">
    <property type="entry name" value="CUTICULAR PROTEIN 47EF, ISOFORM C-RELATED"/>
    <property type="match status" value="1"/>
</dbReference>
<dbReference type="EMBL" id="JABSTV010001252">
    <property type="protein sequence ID" value="KAH7947282.1"/>
    <property type="molecule type" value="Genomic_DNA"/>
</dbReference>
<evidence type="ECO:0000256" key="1">
    <source>
        <dbReference type="ARBA" id="ARBA00022460"/>
    </source>
</evidence>
<dbReference type="Proteomes" id="UP000821837">
    <property type="component" value="Chromosome 6"/>
</dbReference>
<keyword evidence="1 2" id="KW-0193">Cuticle</keyword>
<organism evidence="4 5">
    <name type="scientific">Rhipicephalus sanguineus</name>
    <name type="common">Brown dog tick</name>
    <name type="synonym">Ixodes sanguineus</name>
    <dbReference type="NCBI Taxonomy" id="34632"/>
    <lineage>
        <taxon>Eukaryota</taxon>
        <taxon>Metazoa</taxon>
        <taxon>Ecdysozoa</taxon>
        <taxon>Arthropoda</taxon>
        <taxon>Chelicerata</taxon>
        <taxon>Arachnida</taxon>
        <taxon>Acari</taxon>
        <taxon>Parasitiformes</taxon>
        <taxon>Ixodida</taxon>
        <taxon>Ixodoidea</taxon>
        <taxon>Ixodidae</taxon>
        <taxon>Rhipicephalinae</taxon>
        <taxon>Rhipicephalus</taxon>
        <taxon>Rhipicephalus</taxon>
    </lineage>
</organism>
<feature type="region of interest" description="Disordered" evidence="3">
    <location>
        <begin position="192"/>
        <end position="214"/>
    </location>
</feature>
<proteinExistence type="predicted"/>
<evidence type="ECO:0000313" key="5">
    <source>
        <dbReference type="Proteomes" id="UP000821837"/>
    </source>
</evidence>
<dbReference type="PROSITE" id="PS00233">
    <property type="entry name" value="CHIT_BIND_RR_1"/>
    <property type="match status" value="1"/>
</dbReference>
<dbReference type="InterPro" id="IPR000618">
    <property type="entry name" value="Insect_cuticle"/>
</dbReference>
<dbReference type="AlphaFoldDB" id="A0A9D4SU31"/>
<evidence type="ECO:0000256" key="3">
    <source>
        <dbReference type="SAM" id="MobiDB-lite"/>
    </source>
</evidence>
<reference evidence="4" key="2">
    <citation type="submission" date="2021-09" db="EMBL/GenBank/DDBJ databases">
        <authorList>
            <person name="Jia N."/>
            <person name="Wang J."/>
            <person name="Shi W."/>
            <person name="Du L."/>
            <person name="Sun Y."/>
            <person name="Zhan W."/>
            <person name="Jiang J."/>
            <person name="Wang Q."/>
            <person name="Zhang B."/>
            <person name="Ji P."/>
            <person name="Sakyi L.B."/>
            <person name="Cui X."/>
            <person name="Yuan T."/>
            <person name="Jiang B."/>
            <person name="Yang W."/>
            <person name="Lam T.T.-Y."/>
            <person name="Chang Q."/>
            <person name="Ding S."/>
            <person name="Wang X."/>
            <person name="Zhu J."/>
            <person name="Ruan X."/>
            <person name="Zhao L."/>
            <person name="Wei J."/>
            <person name="Que T."/>
            <person name="Du C."/>
            <person name="Cheng J."/>
            <person name="Dai P."/>
            <person name="Han X."/>
            <person name="Huang E."/>
            <person name="Gao Y."/>
            <person name="Liu J."/>
            <person name="Shao H."/>
            <person name="Ye R."/>
            <person name="Li L."/>
            <person name="Wei W."/>
            <person name="Wang X."/>
            <person name="Wang C."/>
            <person name="Huo Q."/>
            <person name="Li W."/>
            <person name="Guo W."/>
            <person name="Chen H."/>
            <person name="Chen S."/>
            <person name="Zhou L."/>
            <person name="Zhou L."/>
            <person name="Ni X."/>
            <person name="Tian J."/>
            <person name="Zhou Y."/>
            <person name="Sheng Y."/>
            <person name="Liu T."/>
            <person name="Pan Y."/>
            <person name="Xia L."/>
            <person name="Li J."/>
            <person name="Zhao F."/>
            <person name="Cao W."/>
        </authorList>
    </citation>
    <scope>NUCLEOTIDE SEQUENCE</scope>
    <source>
        <strain evidence="4">Rsan-2018</strain>
        <tissue evidence="4">Larvae</tissue>
    </source>
</reference>
<dbReference type="GO" id="GO:0062129">
    <property type="term" value="C:chitin-based extracellular matrix"/>
    <property type="evidence" value="ECO:0007669"/>
    <property type="project" value="TreeGrafter"/>
</dbReference>
<dbReference type="VEuPathDB" id="VectorBase:RSAN_028132"/>
<dbReference type="InterPro" id="IPR031311">
    <property type="entry name" value="CHIT_BIND_RR_consensus"/>
</dbReference>
<accession>A0A9D4SU31</accession>
<reference evidence="4" key="1">
    <citation type="journal article" date="2020" name="Cell">
        <title>Large-Scale Comparative Analyses of Tick Genomes Elucidate Their Genetic Diversity and Vector Capacities.</title>
        <authorList>
            <consortium name="Tick Genome and Microbiome Consortium (TIGMIC)"/>
            <person name="Jia N."/>
            <person name="Wang J."/>
            <person name="Shi W."/>
            <person name="Du L."/>
            <person name="Sun Y."/>
            <person name="Zhan W."/>
            <person name="Jiang J.F."/>
            <person name="Wang Q."/>
            <person name="Zhang B."/>
            <person name="Ji P."/>
            <person name="Bell-Sakyi L."/>
            <person name="Cui X.M."/>
            <person name="Yuan T.T."/>
            <person name="Jiang B.G."/>
            <person name="Yang W.F."/>
            <person name="Lam T.T."/>
            <person name="Chang Q.C."/>
            <person name="Ding S.J."/>
            <person name="Wang X.J."/>
            <person name="Zhu J.G."/>
            <person name="Ruan X.D."/>
            <person name="Zhao L."/>
            <person name="Wei J.T."/>
            <person name="Ye R.Z."/>
            <person name="Que T.C."/>
            <person name="Du C.H."/>
            <person name="Zhou Y.H."/>
            <person name="Cheng J.X."/>
            <person name="Dai P.F."/>
            <person name="Guo W.B."/>
            <person name="Han X.H."/>
            <person name="Huang E.J."/>
            <person name="Li L.F."/>
            <person name="Wei W."/>
            <person name="Gao Y.C."/>
            <person name="Liu J.Z."/>
            <person name="Shao H.Z."/>
            <person name="Wang X."/>
            <person name="Wang C.C."/>
            <person name="Yang T.C."/>
            <person name="Huo Q.B."/>
            <person name="Li W."/>
            <person name="Chen H.Y."/>
            <person name="Chen S.E."/>
            <person name="Zhou L.G."/>
            <person name="Ni X.B."/>
            <person name="Tian J.H."/>
            <person name="Sheng Y."/>
            <person name="Liu T."/>
            <person name="Pan Y.S."/>
            <person name="Xia L.Y."/>
            <person name="Li J."/>
            <person name="Zhao F."/>
            <person name="Cao W.C."/>
        </authorList>
    </citation>
    <scope>NUCLEOTIDE SEQUENCE</scope>
    <source>
        <strain evidence="4">Rsan-2018</strain>
    </source>
</reference>
<evidence type="ECO:0000256" key="2">
    <source>
        <dbReference type="PROSITE-ProRule" id="PRU00497"/>
    </source>
</evidence>
<name>A0A9D4SU31_RHISA</name>
<evidence type="ECO:0008006" key="6">
    <source>
        <dbReference type="Google" id="ProtNLM"/>
    </source>
</evidence>
<evidence type="ECO:0000313" key="4">
    <source>
        <dbReference type="EMBL" id="KAH7947282.1"/>
    </source>
</evidence>
<dbReference type="VEuPathDB" id="VectorBase:RSAN_045252"/>
<dbReference type="InterPro" id="IPR050468">
    <property type="entry name" value="Cuticle_Struct_Prot"/>
</dbReference>
<protein>
    <recommendedName>
        <fullName evidence="6">Cuticular protein</fullName>
    </recommendedName>
</protein>
<dbReference type="PANTHER" id="PTHR10380">
    <property type="entry name" value="CUTICLE PROTEIN"/>
    <property type="match status" value="1"/>
</dbReference>
<dbReference type="Pfam" id="PF00379">
    <property type="entry name" value="Chitin_bind_4"/>
    <property type="match status" value="2"/>
</dbReference>
<gene>
    <name evidence="4" type="ORF">HPB52_009748</name>
</gene>
<comment type="caution">
    <text evidence="4">The sequence shown here is derived from an EMBL/GenBank/DDBJ whole genome shotgun (WGS) entry which is preliminary data.</text>
</comment>
<dbReference type="GO" id="GO:0008010">
    <property type="term" value="F:structural constituent of chitin-based larval cuticle"/>
    <property type="evidence" value="ECO:0007669"/>
    <property type="project" value="TreeGrafter"/>
</dbReference>
<sequence>MIVALAVSLVFERSGSDDVDPAYVYPLVRKYMGRSLTRRNDSQFQLNETLSVAKMVILLGLVVVAVTMVQAQQAQGEAYQFRYDIPNPEGGNHFHEESSDAGGARRGSYGVTNKEGQFVNVEYVADEQGYRPVVKSNVPVLDGYGTQHREEKSNGLGGVKGSYGYTDAWGRFRQVHYVADKYGFRAKVLTNEPGTSNQHPAAVRMISSGGGGHG</sequence>